<proteinExistence type="predicted"/>
<dbReference type="InterPro" id="IPR013783">
    <property type="entry name" value="Ig-like_fold"/>
</dbReference>
<evidence type="ECO:0000313" key="2">
    <source>
        <dbReference type="EMBL" id="RCX31309.1"/>
    </source>
</evidence>
<dbReference type="InterPro" id="IPR016147">
    <property type="entry name" value="Pili_assmbl_chaperone_N"/>
</dbReference>
<protein>
    <submittedName>
        <fullName evidence="2">Fimbrial chaperone protein</fullName>
    </submittedName>
</protein>
<name>A0A369CBP2_9GAMM</name>
<gene>
    <name evidence="2" type="ORF">DFQ59_103277</name>
</gene>
<comment type="caution">
    <text evidence="2">The sequence shown here is derived from an EMBL/GenBank/DDBJ whole genome shotgun (WGS) entry which is preliminary data.</text>
</comment>
<reference evidence="2 3" key="1">
    <citation type="submission" date="2018-07" db="EMBL/GenBank/DDBJ databases">
        <title>Genomic Encyclopedia of Type Strains, Phase IV (KMG-IV): sequencing the most valuable type-strain genomes for metagenomic binning, comparative biology and taxonomic classification.</title>
        <authorList>
            <person name="Goeker M."/>
        </authorList>
    </citation>
    <scope>NUCLEOTIDE SEQUENCE [LARGE SCALE GENOMIC DNA]</scope>
    <source>
        <strain evidence="2 3">DSM 26407</strain>
    </source>
</reference>
<dbReference type="GO" id="GO:0030288">
    <property type="term" value="C:outer membrane-bounded periplasmic space"/>
    <property type="evidence" value="ECO:0007669"/>
    <property type="project" value="InterPro"/>
</dbReference>
<dbReference type="InterPro" id="IPR008962">
    <property type="entry name" value="PapD-like_sf"/>
</dbReference>
<sequence length="244" mass="26027">MLWAVLPLAAGASGLSVMPAGVEFAAGQGVQGLWLRNTGATPVDVQLRLFQWTQEAGDDRLTPSTRLTVSPPMTRIAPGQRQLVRIIRTRAGASPAPAGREQSFRLLVDELPPAVTEPGAPRAGLNFVLSFSVPVFVAPESAPAPSAPARLSLERAPSGPVRLQARNPTPRRLQLADLRLLDGAGETVFARPGLLGYVLAGTERSWPLELEAGTWAAVKEIRIRINGETVRHALSALPLEWPAP</sequence>
<dbReference type="PANTHER" id="PTHR30251">
    <property type="entry name" value="PILUS ASSEMBLY CHAPERONE"/>
    <property type="match status" value="1"/>
</dbReference>
<dbReference type="InterPro" id="IPR050643">
    <property type="entry name" value="Periplasmic_pilus_chap"/>
</dbReference>
<dbReference type="PANTHER" id="PTHR30251:SF4">
    <property type="entry name" value="SLR1668 PROTEIN"/>
    <property type="match status" value="1"/>
</dbReference>
<dbReference type="InterPro" id="IPR001829">
    <property type="entry name" value="Pili_assmbl_chaperone_bac"/>
</dbReference>
<dbReference type="Proteomes" id="UP000252707">
    <property type="component" value="Unassembled WGS sequence"/>
</dbReference>
<dbReference type="GO" id="GO:0071555">
    <property type="term" value="P:cell wall organization"/>
    <property type="evidence" value="ECO:0007669"/>
    <property type="project" value="InterPro"/>
</dbReference>
<evidence type="ECO:0000259" key="1">
    <source>
        <dbReference type="Pfam" id="PF00345"/>
    </source>
</evidence>
<dbReference type="Gene3D" id="2.60.40.10">
    <property type="entry name" value="Immunoglobulins"/>
    <property type="match status" value="1"/>
</dbReference>
<dbReference type="SUPFAM" id="SSF49354">
    <property type="entry name" value="PapD-like"/>
    <property type="match status" value="1"/>
</dbReference>
<evidence type="ECO:0000313" key="3">
    <source>
        <dbReference type="Proteomes" id="UP000252707"/>
    </source>
</evidence>
<organism evidence="2 3">
    <name type="scientific">Thioalbus denitrificans</name>
    <dbReference type="NCBI Taxonomy" id="547122"/>
    <lineage>
        <taxon>Bacteria</taxon>
        <taxon>Pseudomonadati</taxon>
        <taxon>Pseudomonadota</taxon>
        <taxon>Gammaproteobacteria</taxon>
        <taxon>Chromatiales</taxon>
        <taxon>Ectothiorhodospiraceae</taxon>
        <taxon>Thioalbus</taxon>
    </lineage>
</organism>
<dbReference type="PRINTS" id="PR00969">
    <property type="entry name" value="CHAPERONPILI"/>
</dbReference>
<dbReference type="EMBL" id="QPJY01000003">
    <property type="protein sequence ID" value="RCX31309.1"/>
    <property type="molecule type" value="Genomic_DNA"/>
</dbReference>
<feature type="domain" description="Pili assembly chaperone N-terminal" evidence="1">
    <location>
        <begin position="16"/>
        <end position="141"/>
    </location>
</feature>
<accession>A0A369CBP2</accession>
<dbReference type="Pfam" id="PF00345">
    <property type="entry name" value="PapD_N"/>
    <property type="match status" value="1"/>
</dbReference>
<dbReference type="AlphaFoldDB" id="A0A369CBP2"/>
<keyword evidence="3" id="KW-1185">Reference proteome</keyword>